<reference evidence="2" key="1">
    <citation type="journal article" date="2023" name="GigaByte">
        <title>Genome assembly of the bearded iris, Iris pallida Lam.</title>
        <authorList>
            <person name="Bruccoleri R.E."/>
            <person name="Oakeley E.J."/>
            <person name="Faust A.M.E."/>
            <person name="Altorfer M."/>
            <person name="Dessus-Babus S."/>
            <person name="Burckhardt D."/>
            <person name="Oertli M."/>
            <person name="Naumann U."/>
            <person name="Petersen F."/>
            <person name="Wong J."/>
        </authorList>
    </citation>
    <scope>NUCLEOTIDE SEQUENCE</scope>
    <source>
        <strain evidence="2">GSM-AAB239-AS_SAM_17_03QT</strain>
    </source>
</reference>
<sequence length="42" mass="4568">MMAIARYGEPAPKRARRDPEEERGRGAALYGAGTPNHEGRAT</sequence>
<keyword evidence="3" id="KW-1185">Reference proteome</keyword>
<organism evidence="2 3">
    <name type="scientific">Iris pallida</name>
    <name type="common">Sweet iris</name>
    <dbReference type="NCBI Taxonomy" id="29817"/>
    <lineage>
        <taxon>Eukaryota</taxon>
        <taxon>Viridiplantae</taxon>
        <taxon>Streptophyta</taxon>
        <taxon>Embryophyta</taxon>
        <taxon>Tracheophyta</taxon>
        <taxon>Spermatophyta</taxon>
        <taxon>Magnoliopsida</taxon>
        <taxon>Liliopsida</taxon>
        <taxon>Asparagales</taxon>
        <taxon>Iridaceae</taxon>
        <taxon>Iridoideae</taxon>
        <taxon>Irideae</taxon>
        <taxon>Iris</taxon>
    </lineage>
</organism>
<evidence type="ECO:0000256" key="1">
    <source>
        <dbReference type="SAM" id="MobiDB-lite"/>
    </source>
</evidence>
<reference evidence="2" key="2">
    <citation type="submission" date="2023-04" db="EMBL/GenBank/DDBJ databases">
        <authorList>
            <person name="Bruccoleri R.E."/>
            <person name="Oakeley E.J."/>
            <person name="Faust A.-M."/>
            <person name="Dessus-Babus S."/>
            <person name="Altorfer M."/>
            <person name="Burckhardt D."/>
            <person name="Oertli M."/>
            <person name="Naumann U."/>
            <person name="Petersen F."/>
            <person name="Wong J."/>
        </authorList>
    </citation>
    <scope>NUCLEOTIDE SEQUENCE</scope>
    <source>
        <strain evidence="2">GSM-AAB239-AS_SAM_17_03QT</strain>
        <tissue evidence="2">Leaf</tissue>
    </source>
</reference>
<gene>
    <name evidence="2" type="ORF">M6B38_215080</name>
</gene>
<evidence type="ECO:0000313" key="2">
    <source>
        <dbReference type="EMBL" id="KAJ6797929.1"/>
    </source>
</evidence>
<accession>A0AAX6E1T5</accession>
<dbReference type="Proteomes" id="UP001140949">
    <property type="component" value="Unassembled WGS sequence"/>
</dbReference>
<evidence type="ECO:0000313" key="3">
    <source>
        <dbReference type="Proteomes" id="UP001140949"/>
    </source>
</evidence>
<proteinExistence type="predicted"/>
<comment type="caution">
    <text evidence="2">The sequence shown here is derived from an EMBL/GenBank/DDBJ whole genome shotgun (WGS) entry which is preliminary data.</text>
</comment>
<dbReference type="AlphaFoldDB" id="A0AAX6E1T5"/>
<dbReference type="EMBL" id="JANAVB010040619">
    <property type="protein sequence ID" value="KAJ6797929.1"/>
    <property type="molecule type" value="Genomic_DNA"/>
</dbReference>
<feature type="region of interest" description="Disordered" evidence="1">
    <location>
        <begin position="1"/>
        <end position="42"/>
    </location>
</feature>
<name>A0AAX6E1T5_IRIPA</name>
<protein>
    <submittedName>
        <fullName evidence="2">rRNA 2'-O-methyltransferase fibrillarin-like</fullName>
    </submittedName>
</protein>